<dbReference type="AlphaFoldDB" id="A0A089HMQ3"/>
<evidence type="ECO:0000259" key="6">
    <source>
        <dbReference type="Pfam" id="PF08244"/>
    </source>
</evidence>
<dbReference type="GO" id="GO:0004575">
    <property type="term" value="F:sucrose alpha-glucosidase activity"/>
    <property type="evidence" value="ECO:0007669"/>
    <property type="project" value="TreeGrafter"/>
</dbReference>
<evidence type="ECO:0000256" key="3">
    <source>
        <dbReference type="ARBA" id="ARBA00023295"/>
    </source>
</evidence>
<reference evidence="7 8" key="1">
    <citation type="submission" date="2014-08" db="EMBL/GenBank/DDBJ databases">
        <title>Comparative genomics of the Paenibacillus odorifer group.</title>
        <authorList>
            <person name="den Bakker H.C."/>
            <person name="Tsai Y.-C."/>
            <person name="Martin N."/>
            <person name="Korlach J."/>
            <person name="Wiedmann M."/>
        </authorList>
    </citation>
    <scope>NUCLEOTIDE SEQUENCE [LARGE SCALE GENOMIC DNA]</scope>
    <source>
        <strain evidence="7 8">DSM 1735</strain>
    </source>
</reference>
<dbReference type="InterPro" id="IPR018053">
    <property type="entry name" value="Glyco_hydro_32_AS"/>
</dbReference>
<evidence type="ECO:0000259" key="5">
    <source>
        <dbReference type="Pfam" id="PF00251"/>
    </source>
</evidence>
<dbReference type="Proteomes" id="UP000029409">
    <property type="component" value="Chromosome"/>
</dbReference>
<name>A0A089HMQ3_PAEDU</name>
<organism evidence="7 8">
    <name type="scientific">Paenibacillus durus</name>
    <name type="common">Paenibacillus azotofixans</name>
    <dbReference type="NCBI Taxonomy" id="44251"/>
    <lineage>
        <taxon>Bacteria</taxon>
        <taxon>Bacillati</taxon>
        <taxon>Bacillota</taxon>
        <taxon>Bacilli</taxon>
        <taxon>Bacillales</taxon>
        <taxon>Paenibacillaceae</taxon>
        <taxon>Paenibacillus</taxon>
    </lineage>
</organism>
<gene>
    <name evidence="7" type="ORF">PDUR_06680</name>
</gene>
<dbReference type="SMART" id="SM00640">
    <property type="entry name" value="Glyco_32"/>
    <property type="match status" value="1"/>
</dbReference>
<accession>A0A089HMQ3</accession>
<dbReference type="GO" id="GO:0005987">
    <property type="term" value="P:sucrose catabolic process"/>
    <property type="evidence" value="ECO:0007669"/>
    <property type="project" value="TreeGrafter"/>
</dbReference>
<evidence type="ECO:0000256" key="4">
    <source>
        <dbReference type="RuleBase" id="RU362110"/>
    </source>
</evidence>
<dbReference type="STRING" id="44251.PDUR_06680"/>
<dbReference type="SUPFAM" id="SSF75005">
    <property type="entry name" value="Arabinanase/levansucrase/invertase"/>
    <property type="match status" value="1"/>
</dbReference>
<dbReference type="InterPro" id="IPR023296">
    <property type="entry name" value="Glyco_hydro_beta-prop_sf"/>
</dbReference>
<feature type="domain" description="Glycosyl hydrolase family 32 C-terminal" evidence="6">
    <location>
        <begin position="334"/>
        <end position="486"/>
    </location>
</feature>
<dbReference type="CDD" id="cd18622">
    <property type="entry name" value="GH32_Inu-like"/>
    <property type="match status" value="1"/>
</dbReference>
<dbReference type="PANTHER" id="PTHR42800">
    <property type="entry name" value="EXOINULINASE INUD (AFU_ORTHOLOGUE AFUA_5G00480)"/>
    <property type="match status" value="1"/>
</dbReference>
<evidence type="ECO:0000313" key="8">
    <source>
        <dbReference type="Proteomes" id="UP000029409"/>
    </source>
</evidence>
<comment type="similarity">
    <text evidence="1 4">Belongs to the glycosyl hydrolase 32 family.</text>
</comment>
<protein>
    <submittedName>
        <fullName evidence="7">Glycoside hydrolase</fullName>
    </submittedName>
</protein>
<dbReference type="InterPro" id="IPR001362">
    <property type="entry name" value="Glyco_hydro_32"/>
</dbReference>
<evidence type="ECO:0000313" key="7">
    <source>
        <dbReference type="EMBL" id="AIQ11663.1"/>
    </source>
</evidence>
<dbReference type="Pfam" id="PF08244">
    <property type="entry name" value="Glyco_hydro_32C"/>
    <property type="match status" value="1"/>
</dbReference>
<keyword evidence="8" id="KW-1185">Reference proteome</keyword>
<dbReference type="KEGG" id="pdu:PDUR_06680"/>
<dbReference type="RefSeq" id="WP_042205549.1">
    <property type="nucleotide sequence ID" value="NZ_CP009288.1"/>
</dbReference>
<keyword evidence="2 4" id="KW-0378">Hydrolase</keyword>
<feature type="domain" description="Glycosyl hydrolase family 32 N-terminal" evidence="5">
    <location>
        <begin position="15"/>
        <end position="331"/>
    </location>
</feature>
<proteinExistence type="inferred from homology"/>
<dbReference type="PROSITE" id="PS00609">
    <property type="entry name" value="GLYCOSYL_HYDROL_F32"/>
    <property type="match status" value="1"/>
</dbReference>
<dbReference type="GO" id="GO:0005737">
    <property type="term" value="C:cytoplasm"/>
    <property type="evidence" value="ECO:0007669"/>
    <property type="project" value="TreeGrafter"/>
</dbReference>
<dbReference type="eggNOG" id="COG1621">
    <property type="taxonomic scope" value="Bacteria"/>
</dbReference>
<evidence type="ECO:0000256" key="2">
    <source>
        <dbReference type="ARBA" id="ARBA00022801"/>
    </source>
</evidence>
<dbReference type="Pfam" id="PF00251">
    <property type="entry name" value="Glyco_hydro_32N"/>
    <property type="match status" value="1"/>
</dbReference>
<sequence>MSTKSYSETFRPQFHYSPEANWLNDPNGLVWYEGEYHLFYQHHPHSAVWGPMHWGHAVSKDLVYWEELPIALLPDHNGAIFSGSAVVDWHDTTGFFNGGSGLVAVFTHHDTQTPSGVPRQSQSLAYSTDKGRTWTVYEGNPVLEDERHVDYRDPKVFWDGERERWAMVLAVGQRILFYHSPDLIHWSFGSEFGASEGSHDGVWECPDLFRLPVDGGGGESKWVLIVSIGPNDELAEGSRTQYFVGEYDGVSFVNDNQPDTVLWMDHGRDNYAGVTWSDVPPQDGRRLLIGWMNNWKYANLLPTDTWRGAMTLPRELGLAASEDGVRLRQMPVQELEALREKEFRIEPAVINAGDGNVLQDIHGSVLEIEAEIKLTGAPLFGFRIHSSSAEGTVIGYDASRSYLFIDRRNAGISDFHPDFSCEHGADLKPSGDMIKLRIFADHSSVEVFAGDGRVALTDQVFPDPEHQELELYVQEGSIEIISLRVYGLKSIWDSSK</sequence>
<dbReference type="InterPro" id="IPR013320">
    <property type="entry name" value="ConA-like_dom_sf"/>
</dbReference>
<dbReference type="EMBL" id="CP009288">
    <property type="protein sequence ID" value="AIQ11663.1"/>
    <property type="molecule type" value="Genomic_DNA"/>
</dbReference>
<dbReference type="PANTHER" id="PTHR42800:SF1">
    <property type="entry name" value="EXOINULINASE INUD (AFU_ORTHOLOGUE AFUA_5G00480)"/>
    <property type="match status" value="1"/>
</dbReference>
<dbReference type="SUPFAM" id="SSF49899">
    <property type="entry name" value="Concanavalin A-like lectins/glucanases"/>
    <property type="match status" value="1"/>
</dbReference>
<dbReference type="OrthoDB" id="9759709at2"/>
<dbReference type="Gene3D" id="2.60.120.560">
    <property type="entry name" value="Exo-inulinase, domain 1"/>
    <property type="match status" value="1"/>
</dbReference>
<evidence type="ECO:0000256" key="1">
    <source>
        <dbReference type="ARBA" id="ARBA00009902"/>
    </source>
</evidence>
<keyword evidence="3 4" id="KW-0326">Glycosidase</keyword>
<dbReference type="InterPro" id="IPR013189">
    <property type="entry name" value="Glyco_hydro_32_C"/>
</dbReference>
<dbReference type="InterPro" id="IPR013148">
    <property type="entry name" value="Glyco_hydro_32_N"/>
</dbReference>
<dbReference type="Gene3D" id="2.115.10.20">
    <property type="entry name" value="Glycosyl hydrolase domain, family 43"/>
    <property type="match status" value="1"/>
</dbReference>